<proteinExistence type="predicted"/>
<organism evidence="1 2">
    <name type="scientific">Cytospora mali</name>
    <name type="common">Apple Valsa canker fungus</name>
    <name type="synonym">Valsa mali</name>
    <dbReference type="NCBI Taxonomy" id="578113"/>
    <lineage>
        <taxon>Eukaryota</taxon>
        <taxon>Fungi</taxon>
        <taxon>Dikarya</taxon>
        <taxon>Ascomycota</taxon>
        <taxon>Pezizomycotina</taxon>
        <taxon>Sordariomycetes</taxon>
        <taxon>Sordariomycetidae</taxon>
        <taxon>Diaporthales</taxon>
        <taxon>Cytosporaceae</taxon>
        <taxon>Cytospora</taxon>
    </lineage>
</organism>
<accession>A0A194W222</accession>
<reference evidence="1" key="1">
    <citation type="submission" date="2014-12" db="EMBL/GenBank/DDBJ databases">
        <title>Genome Sequence of Valsa Canker Pathogens Uncovers a Specific Adaption of Colonization on Woody Bark.</title>
        <authorList>
            <person name="Yin Z."/>
            <person name="Liu H."/>
            <person name="Gao X."/>
            <person name="Li Z."/>
            <person name="Song N."/>
            <person name="Ke X."/>
            <person name="Dai Q."/>
            <person name="Wu Y."/>
            <person name="Sun Y."/>
            <person name="Xu J.-R."/>
            <person name="Kang Z.K."/>
            <person name="Wang L."/>
            <person name="Huang L."/>
        </authorList>
    </citation>
    <scope>NUCLEOTIDE SEQUENCE [LARGE SCALE GENOMIC DNA]</scope>
    <source>
        <strain evidence="1">03-8</strain>
    </source>
</reference>
<gene>
    <name evidence="1" type="ORF">VM1G_11685</name>
</gene>
<evidence type="ECO:0000313" key="2">
    <source>
        <dbReference type="Proteomes" id="UP000078559"/>
    </source>
</evidence>
<evidence type="ECO:0000313" key="1">
    <source>
        <dbReference type="EMBL" id="KUI70080.1"/>
    </source>
</evidence>
<protein>
    <submittedName>
        <fullName evidence="1">Uncharacterized protein</fullName>
    </submittedName>
</protein>
<dbReference type="EMBL" id="CM003103">
    <property type="protein sequence ID" value="KUI70080.1"/>
    <property type="molecule type" value="Genomic_DNA"/>
</dbReference>
<keyword evidence="2" id="KW-1185">Reference proteome</keyword>
<dbReference type="OrthoDB" id="3687641at2759"/>
<dbReference type="Proteomes" id="UP000078559">
    <property type="component" value="Chromosome 6"/>
</dbReference>
<sequence>MSYELQREDALDKVKTEFAGMPNNTNTKAWDDLITPAFFSASKQDLEKIGESVNDSIPLADGGYIVGLSV</sequence>
<dbReference type="AlphaFoldDB" id="A0A194W222"/>
<name>A0A194W222_CYTMA</name>